<evidence type="ECO:0000313" key="12">
    <source>
        <dbReference type="EMBL" id="RXZ53130.1"/>
    </source>
</evidence>
<dbReference type="AlphaFoldDB" id="A0A4Q2JYV2"/>
<dbReference type="Proteomes" id="UP000293345">
    <property type="component" value="Unassembled WGS sequence"/>
</dbReference>
<dbReference type="InterPro" id="IPR018044">
    <property type="entry name" value="Peptidase_S11"/>
</dbReference>
<keyword evidence="12" id="KW-0121">Carboxypeptidase</keyword>
<dbReference type="PRINTS" id="PR00725">
    <property type="entry name" value="DADACBPTASE1"/>
</dbReference>
<comment type="caution">
    <text evidence="12">The sequence shown here is derived from an EMBL/GenBank/DDBJ whole genome shotgun (WGS) entry which is preliminary data.</text>
</comment>
<dbReference type="GO" id="GO:0006508">
    <property type="term" value="P:proteolysis"/>
    <property type="evidence" value="ECO:0007669"/>
    <property type="project" value="InterPro"/>
</dbReference>
<evidence type="ECO:0000259" key="11">
    <source>
        <dbReference type="Pfam" id="PF00768"/>
    </source>
</evidence>
<accession>A0A4Q2JYV2</accession>
<evidence type="ECO:0000256" key="6">
    <source>
        <dbReference type="ARBA" id="ARBA00023316"/>
    </source>
</evidence>
<keyword evidence="5" id="KW-0573">Peptidoglycan synthesis</keyword>
<evidence type="ECO:0000256" key="4">
    <source>
        <dbReference type="ARBA" id="ARBA00022960"/>
    </source>
</evidence>
<evidence type="ECO:0000256" key="2">
    <source>
        <dbReference type="ARBA" id="ARBA00022729"/>
    </source>
</evidence>
<dbReference type="GO" id="GO:0008360">
    <property type="term" value="P:regulation of cell shape"/>
    <property type="evidence" value="ECO:0007669"/>
    <property type="project" value="UniProtKB-KW"/>
</dbReference>
<feature type="active site" evidence="7">
    <location>
        <position position="134"/>
    </location>
</feature>
<comment type="similarity">
    <text evidence="1 9">Belongs to the peptidase S11 family.</text>
</comment>
<dbReference type="InterPro" id="IPR037167">
    <property type="entry name" value="Peptidase_S11_C_sf"/>
</dbReference>
<evidence type="ECO:0000313" key="13">
    <source>
        <dbReference type="Proteomes" id="UP000293345"/>
    </source>
</evidence>
<dbReference type="Gene3D" id="3.40.710.10">
    <property type="entry name" value="DD-peptidase/beta-lactamase superfamily"/>
    <property type="match status" value="1"/>
</dbReference>
<dbReference type="InterPro" id="IPR001967">
    <property type="entry name" value="Peptidase_S11_N"/>
</dbReference>
<gene>
    <name evidence="12" type="ORF">ET524_00415</name>
</gene>
<protein>
    <submittedName>
        <fullName evidence="12">D-alanyl-D-alanine carboxypeptidase</fullName>
    </submittedName>
</protein>
<dbReference type="InterPro" id="IPR012338">
    <property type="entry name" value="Beta-lactam/transpept-like"/>
</dbReference>
<feature type="domain" description="Peptidase S11 D-alanyl-D-alanine carboxypeptidase A N-terminal" evidence="11">
    <location>
        <begin position="41"/>
        <end position="289"/>
    </location>
</feature>
<evidence type="ECO:0000256" key="9">
    <source>
        <dbReference type="RuleBase" id="RU004016"/>
    </source>
</evidence>
<evidence type="ECO:0000256" key="7">
    <source>
        <dbReference type="PIRSR" id="PIRSR618044-1"/>
    </source>
</evidence>
<dbReference type="OrthoDB" id="3530815at2"/>
<name>A0A4Q2JYV2_9ACTN</name>
<feature type="chain" id="PRO_5020484933" evidence="10">
    <location>
        <begin position="21"/>
        <end position="451"/>
    </location>
</feature>
<dbReference type="GO" id="GO:0009252">
    <property type="term" value="P:peptidoglycan biosynthetic process"/>
    <property type="evidence" value="ECO:0007669"/>
    <property type="project" value="UniProtKB-KW"/>
</dbReference>
<feature type="binding site" evidence="8">
    <location>
        <position position="259"/>
    </location>
    <ligand>
        <name>substrate</name>
    </ligand>
</feature>
<feature type="active site" description="Proton acceptor" evidence="7">
    <location>
        <position position="77"/>
    </location>
</feature>
<keyword evidence="2 10" id="KW-0732">Signal</keyword>
<organism evidence="12 13">
    <name type="scientific">Senegalimassilia faecalis</name>
    <dbReference type="NCBI Taxonomy" id="2509433"/>
    <lineage>
        <taxon>Bacteria</taxon>
        <taxon>Bacillati</taxon>
        <taxon>Actinomycetota</taxon>
        <taxon>Coriobacteriia</taxon>
        <taxon>Coriobacteriales</taxon>
        <taxon>Coriobacteriaceae</taxon>
        <taxon>Senegalimassilia</taxon>
    </lineage>
</organism>
<feature type="active site" description="Acyl-ester intermediate" evidence="7">
    <location>
        <position position="74"/>
    </location>
</feature>
<dbReference type="SUPFAM" id="SSF56601">
    <property type="entry name" value="beta-lactamase/transpeptidase-like"/>
    <property type="match status" value="1"/>
</dbReference>
<dbReference type="Gene3D" id="2.60.410.10">
    <property type="entry name" value="D-Ala-D-Ala carboxypeptidase, C-terminal domain"/>
    <property type="match status" value="1"/>
</dbReference>
<evidence type="ECO:0000256" key="1">
    <source>
        <dbReference type="ARBA" id="ARBA00007164"/>
    </source>
</evidence>
<dbReference type="PANTHER" id="PTHR21581:SF6">
    <property type="entry name" value="TRAFFICKING PROTEIN PARTICLE COMPLEX SUBUNIT 12"/>
    <property type="match status" value="1"/>
</dbReference>
<dbReference type="GO" id="GO:0009002">
    <property type="term" value="F:serine-type D-Ala-D-Ala carboxypeptidase activity"/>
    <property type="evidence" value="ECO:0007669"/>
    <property type="project" value="InterPro"/>
</dbReference>
<keyword evidence="13" id="KW-1185">Reference proteome</keyword>
<dbReference type="EMBL" id="SDPW01000001">
    <property type="protein sequence ID" value="RXZ53130.1"/>
    <property type="molecule type" value="Genomic_DNA"/>
</dbReference>
<dbReference type="Pfam" id="PF00768">
    <property type="entry name" value="Peptidase_S11"/>
    <property type="match status" value="1"/>
</dbReference>
<keyword evidence="4" id="KW-0133">Cell shape</keyword>
<evidence type="ECO:0000256" key="8">
    <source>
        <dbReference type="PIRSR" id="PIRSR618044-2"/>
    </source>
</evidence>
<keyword evidence="6" id="KW-0961">Cell wall biogenesis/degradation</keyword>
<dbReference type="GO" id="GO:0071555">
    <property type="term" value="P:cell wall organization"/>
    <property type="evidence" value="ECO:0007669"/>
    <property type="project" value="UniProtKB-KW"/>
</dbReference>
<reference evidence="12 13" key="1">
    <citation type="submission" date="2019-01" db="EMBL/GenBank/DDBJ databases">
        <title>Senegalimassilia sp. nov. KGMB04484 isolated human feces.</title>
        <authorList>
            <person name="Han K.-I."/>
            <person name="Kim J.-S."/>
            <person name="Lee K.C."/>
            <person name="Suh M.K."/>
            <person name="Eom M.K."/>
            <person name="Lee J.H."/>
            <person name="Park S.-H."/>
            <person name="Kang S.W."/>
            <person name="Park J.-E."/>
            <person name="Oh B.S."/>
            <person name="Yu S.Y."/>
            <person name="Choi S.-H."/>
            <person name="Lee D.H."/>
            <person name="Yoon H."/>
            <person name="Kim B.-Y."/>
            <person name="Lee J.H."/>
            <person name="Lee J.-S."/>
        </authorList>
    </citation>
    <scope>NUCLEOTIDE SEQUENCE [LARGE SCALE GENOMIC DNA]</scope>
    <source>
        <strain evidence="12 13">KGMB04484</strain>
    </source>
</reference>
<evidence type="ECO:0000256" key="5">
    <source>
        <dbReference type="ARBA" id="ARBA00022984"/>
    </source>
</evidence>
<feature type="signal peptide" evidence="10">
    <location>
        <begin position="1"/>
        <end position="20"/>
    </location>
</feature>
<sequence length="451" mass="46918">MLVFVLACTPVLGWPAAAHADVRKADTVYGETVDARGLAVAQSPNIDAERAIVVDADGTVYFERNADEAANIASVTKIMTAAVTLDAVDAGLVSLDTKVTVSADAAEVGESSAGLQEGDVMTLETALKALLVPSGNDGAIALAETVGAALQTSGQASGNSAVDAFVAQMNATAAKVGCTNTVYENPHGLDFDQYAGNLHSTAADQAKVVAYAMRNQTFRSIVGGGSTTITVTRSGAAADVFLETTDGFFDINDNAIGVKTGYTEKAGACFAGAVNKDGEELYAIVLDSSSESQRFFDADELCEWVFDHKQTYQLAHSDQSAQMNGASVPLVAQVAHADWIDRTIPATFADPAAAVEVFDLNGNVSQSVTFDNVTGDVHAGDKVGTVTFKQRNQVVATQDLVACKDVPAPSVFESIGIAFDRFMRGFSGADTVATSQLLNTTPLIVDKTSAV</sequence>
<dbReference type="RefSeq" id="WP_129422861.1">
    <property type="nucleotide sequence ID" value="NZ_SDPW01000001.1"/>
</dbReference>
<dbReference type="PANTHER" id="PTHR21581">
    <property type="entry name" value="D-ALANYL-D-ALANINE CARBOXYPEPTIDASE"/>
    <property type="match status" value="1"/>
</dbReference>
<evidence type="ECO:0000256" key="3">
    <source>
        <dbReference type="ARBA" id="ARBA00022801"/>
    </source>
</evidence>
<proteinExistence type="inferred from homology"/>
<keyword evidence="12" id="KW-0645">Protease</keyword>
<keyword evidence="3" id="KW-0378">Hydrolase</keyword>
<evidence type="ECO:0000256" key="10">
    <source>
        <dbReference type="SAM" id="SignalP"/>
    </source>
</evidence>